<keyword evidence="1" id="KW-0812">Transmembrane</keyword>
<accession>A0A7Z0QVT2</accession>
<organism evidence="3 4">
    <name type="scientific">Luteimonas deserti</name>
    <dbReference type="NCBI Taxonomy" id="2752306"/>
    <lineage>
        <taxon>Bacteria</taxon>
        <taxon>Pseudomonadati</taxon>
        <taxon>Pseudomonadota</taxon>
        <taxon>Gammaproteobacteria</taxon>
        <taxon>Lysobacterales</taxon>
        <taxon>Lysobacteraceae</taxon>
        <taxon>Luteimonas</taxon>
    </lineage>
</organism>
<comment type="caution">
    <text evidence="3">The sequence shown here is derived from an EMBL/GenBank/DDBJ whole genome shotgun (WGS) entry which is preliminary data.</text>
</comment>
<feature type="transmembrane region" description="Helical" evidence="1">
    <location>
        <begin position="128"/>
        <end position="146"/>
    </location>
</feature>
<keyword evidence="4" id="KW-1185">Reference proteome</keyword>
<evidence type="ECO:0000256" key="1">
    <source>
        <dbReference type="SAM" id="Phobius"/>
    </source>
</evidence>
<keyword evidence="1" id="KW-1133">Transmembrane helix</keyword>
<dbReference type="PANTHER" id="PTHR42736:SF1">
    <property type="entry name" value="PROTEIN-GLUTAMINE GAMMA-GLUTAMYLTRANSFERASE"/>
    <property type="match status" value="1"/>
</dbReference>
<dbReference type="Pfam" id="PF11992">
    <property type="entry name" value="TgpA_N"/>
    <property type="match status" value="1"/>
</dbReference>
<evidence type="ECO:0000313" key="3">
    <source>
        <dbReference type="EMBL" id="NYZ64015.1"/>
    </source>
</evidence>
<dbReference type="Proteomes" id="UP000589896">
    <property type="component" value="Unassembled WGS sequence"/>
</dbReference>
<dbReference type="EMBL" id="JACCJZ010000020">
    <property type="protein sequence ID" value="NYZ64015.1"/>
    <property type="molecule type" value="Genomic_DNA"/>
</dbReference>
<feature type="transmembrane region" description="Helical" evidence="1">
    <location>
        <begin position="541"/>
        <end position="561"/>
    </location>
</feature>
<reference evidence="3 4" key="1">
    <citation type="submission" date="2020-07" db="EMBL/GenBank/DDBJ databases">
        <title>isolation of Luteimonas sp. SJ-16.</title>
        <authorList>
            <person name="Huang X.-X."/>
            <person name="Xu L."/>
            <person name="Sun J.-Q."/>
        </authorList>
    </citation>
    <scope>NUCLEOTIDE SEQUENCE [LARGE SCALE GENOMIC DNA]</scope>
    <source>
        <strain evidence="3 4">SJ-16</strain>
    </source>
</reference>
<feature type="domain" description="Transglutaminase-like" evidence="2">
    <location>
        <begin position="402"/>
        <end position="473"/>
    </location>
</feature>
<dbReference type="InterPro" id="IPR021878">
    <property type="entry name" value="TgpA_N"/>
</dbReference>
<evidence type="ECO:0000313" key="4">
    <source>
        <dbReference type="Proteomes" id="UP000589896"/>
    </source>
</evidence>
<dbReference type="SMART" id="SM00460">
    <property type="entry name" value="TGc"/>
    <property type="match status" value="1"/>
</dbReference>
<dbReference type="PANTHER" id="PTHR42736">
    <property type="entry name" value="PROTEIN-GLUTAMINE GAMMA-GLUTAMYLTRANSFERASE"/>
    <property type="match status" value="1"/>
</dbReference>
<sequence>MSGGALRIDAAGRTRVLLAAAACLLPLLLQLPRLSAFAIAGIGAVVALAAARRPVPGWLRGVLALTLVGLVLVQTGFSVGRDTGCALLAAMLAIKPSELRTLRDGRSLLGFALFAPFATFLLDQGPASLALGLLAAVLVLVALLRLSEQESGLVSTAGGDRRRVRTVLRLIAIGLPLALAAFWLFPRLATPLWGVPELSTARPGLSDTMSPGEWLDLIADDSPAMRVTFRGAEPDTREMYWRGPTLTDYDGRTWSASAWLRHLPPATVDHGPTVWDYDIALEPTERNLLVALEMPLSLPEGMDASHTYTLTSPRRLDRVTRWRLQSSPPVRFEADLPQTLRDQALRVPDGFNPRTRALAQRWRAETADDEALVERALAWIRSDFGYTLDTPLPGRNAVDEFLFEQQAGFCEHFSSAFTLLMREAGIPARVVTGYVGGYRNAYGNYWIVRRMDAHAWVEVWLAGRGWVRVDPTAAVAPERIYDTLEDRLGAAGAAGGAFSPIFDLGDWARRGWNDLVLGFDAGRQQLMLRRLGIEHVETTTLALLFALCASLALGWMLWLVARSERERDPLLRAWHRLGRRYARLGLARAAHEPPLAWAGRVATARGDASTLLALTRRFVAARYAAAQSDPALTRDLRAHRPAEEVRR</sequence>
<dbReference type="InterPro" id="IPR038765">
    <property type="entry name" value="Papain-like_cys_pep_sf"/>
</dbReference>
<protein>
    <submittedName>
        <fullName evidence="3">DUF3488 domain-containing transglutaminase family protein</fullName>
    </submittedName>
</protein>
<dbReference type="Pfam" id="PF01841">
    <property type="entry name" value="Transglut_core"/>
    <property type="match status" value="1"/>
</dbReference>
<feature type="transmembrane region" description="Helical" evidence="1">
    <location>
        <begin position="65"/>
        <end position="94"/>
    </location>
</feature>
<evidence type="ECO:0000259" key="2">
    <source>
        <dbReference type="SMART" id="SM00460"/>
    </source>
</evidence>
<gene>
    <name evidence="3" type="ORF">H0E82_14850</name>
</gene>
<keyword evidence="1" id="KW-0472">Membrane</keyword>
<dbReference type="RefSeq" id="WP_180546220.1">
    <property type="nucleotide sequence ID" value="NZ_JACCJZ010000020.1"/>
</dbReference>
<dbReference type="Gene3D" id="3.10.620.30">
    <property type="match status" value="1"/>
</dbReference>
<dbReference type="InterPro" id="IPR052901">
    <property type="entry name" value="Bact_TGase-like"/>
</dbReference>
<dbReference type="InterPro" id="IPR002931">
    <property type="entry name" value="Transglutaminase-like"/>
</dbReference>
<dbReference type="AlphaFoldDB" id="A0A7Z0QVT2"/>
<proteinExistence type="predicted"/>
<feature type="transmembrane region" description="Helical" evidence="1">
    <location>
        <begin position="167"/>
        <end position="185"/>
    </location>
</feature>
<dbReference type="SUPFAM" id="SSF54001">
    <property type="entry name" value="Cysteine proteinases"/>
    <property type="match status" value="1"/>
</dbReference>
<name>A0A7Z0QVT2_9GAMM</name>